<evidence type="ECO:0000256" key="1">
    <source>
        <dbReference type="SAM" id="MobiDB-lite"/>
    </source>
</evidence>
<organism evidence="2 3">
    <name type="scientific">Liparis tanakae</name>
    <name type="common">Tanaka's snailfish</name>
    <dbReference type="NCBI Taxonomy" id="230148"/>
    <lineage>
        <taxon>Eukaryota</taxon>
        <taxon>Metazoa</taxon>
        <taxon>Chordata</taxon>
        <taxon>Craniata</taxon>
        <taxon>Vertebrata</taxon>
        <taxon>Euteleostomi</taxon>
        <taxon>Actinopterygii</taxon>
        <taxon>Neopterygii</taxon>
        <taxon>Teleostei</taxon>
        <taxon>Neoteleostei</taxon>
        <taxon>Acanthomorphata</taxon>
        <taxon>Eupercaria</taxon>
        <taxon>Perciformes</taxon>
        <taxon>Cottioidei</taxon>
        <taxon>Cottales</taxon>
        <taxon>Liparidae</taxon>
        <taxon>Liparis</taxon>
    </lineage>
</organism>
<comment type="caution">
    <text evidence="2">The sequence shown here is derived from an EMBL/GenBank/DDBJ whole genome shotgun (WGS) entry which is preliminary data.</text>
</comment>
<evidence type="ECO:0000313" key="2">
    <source>
        <dbReference type="EMBL" id="TNN44293.1"/>
    </source>
</evidence>
<gene>
    <name evidence="2" type="ORF">EYF80_045528</name>
</gene>
<keyword evidence="3" id="KW-1185">Reference proteome</keyword>
<accession>A0A4Z2FU39</accession>
<evidence type="ECO:0000313" key="3">
    <source>
        <dbReference type="Proteomes" id="UP000314294"/>
    </source>
</evidence>
<proteinExistence type="predicted"/>
<name>A0A4Z2FU39_9TELE</name>
<dbReference type="OrthoDB" id="10639510at2759"/>
<reference evidence="2 3" key="1">
    <citation type="submission" date="2019-03" db="EMBL/GenBank/DDBJ databases">
        <title>First draft genome of Liparis tanakae, snailfish: a comprehensive survey of snailfish specific genes.</title>
        <authorList>
            <person name="Kim W."/>
            <person name="Song I."/>
            <person name="Jeong J.-H."/>
            <person name="Kim D."/>
            <person name="Kim S."/>
            <person name="Ryu S."/>
            <person name="Song J.Y."/>
            <person name="Lee S.K."/>
        </authorList>
    </citation>
    <scope>NUCLEOTIDE SEQUENCE [LARGE SCALE GENOMIC DNA]</scope>
    <source>
        <tissue evidence="2">Muscle</tissue>
    </source>
</reference>
<feature type="region of interest" description="Disordered" evidence="1">
    <location>
        <begin position="21"/>
        <end position="54"/>
    </location>
</feature>
<sequence length="113" mass="12815">MVMPRESRGSFFRLTVFSWLENPPGGSFRNNEQTTKRQQAAAPRRQDEQHPGLLIRQREEGFHLRSQMQVERRLKYCGSGALRAALLCSRPLPPSSRASAGLITTKFTRTSLA</sequence>
<feature type="compositionally biased region" description="Basic and acidic residues" evidence="1">
    <location>
        <begin position="44"/>
        <end position="54"/>
    </location>
</feature>
<dbReference type="EMBL" id="SRLO01000914">
    <property type="protein sequence ID" value="TNN44293.1"/>
    <property type="molecule type" value="Genomic_DNA"/>
</dbReference>
<dbReference type="Proteomes" id="UP000314294">
    <property type="component" value="Unassembled WGS sequence"/>
</dbReference>
<feature type="compositionally biased region" description="Polar residues" evidence="1">
    <location>
        <begin position="28"/>
        <end position="38"/>
    </location>
</feature>
<dbReference type="AlphaFoldDB" id="A0A4Z2FU39"/>
<protein>
    <submittedName>
        <fullName evidence="2">Uncharacterized protein</fullName>
    </submittedName>
</protein>